<organism evidence="2 3">
    <name type="scientific">Nonomuraea montanisoli</name>
    <dbReference type="NCBI Taxonomy" id="2741721"/>
    <lineage>
        <taxon>Bacteria</taxon>
        <taxon>Bacillati</taxon>
        <taxon>Actinomycetota</taxon>
        <taxon>Actinomycetes</taxon>
        <taxon>Streptosporangiales</taxon>
        <taxon>Streptosporangiaceae</taxon>
        <taxon>Nonomuraea</taxon>
    </lineage>
</organism>
<dbReference type="EMBL" id="JABWGN010000007">
    <property type="protein sequence ID" value="NUW33621.1"/>
    <property type="molecule type" value="Genomic_DNA"/>
</dbReference>
<feature type="transmembrane region" description="Helical" evidence="1">
    <location>
        <begin position="217"/>
        <end position="237"/>
    </location>
</feature>
<evidence type="ECO:0000313" key="3">
    <source>
        <dbReference type="Proteomes" id="UP000586042"/>
    </source>
</evidence>
<dbReference type="InterPro" id="IPR045728">
    <property type="entry name" value="DUF6082"/>
</dbReference>
<comment type="caution">
    <text evidence="2">The sequence shown here is derived from an EMBL/GenBank/DDBJ whole genome shotgun (WGS) entry which is preliminary data.</text>
</comment>
<evidence type="ECO:0000256" key="1">
    <source>
        <dbReference type="SAM" id="Phobius"/>
    </source>
</evidence>
<keyword evidence="3" id="KW-1185">Reference proteome</keyword>
<feature type="transmembrane region" description="Helical" evidence="1">
    <location>
        <begin position="12"/>
        <end position="35"/>
    </location>
</feature>
<feature type="transmembrane region" description="Helical" evidence="1">
    <location>
        <begin position="55"/>
        <end position="77"/>
    </location>
</feature>
<dbReference type="Proteomes" id="UP000586042">
    <property type="component" value="Unassembled WGS sequence"/>
</dbReference>
<keyword evidence="1" id="KW-0472">Membrane</keyword>
<gene>
    <name evidence="2" type="ORF">HTZ77_19600</name>
</gene>
<accession>A0A7Y6I913</accession>
<dbReference type="RefSeq" id="WP_175591059.1">
    <property type="nucleotide sequence ID" value="NZ_JABWGN010000007.1"/>
</dbReference>
<sequence>MSPRFGHDRSRLVVALVTAFSIGCVIAATMSSPLLLQALLPVGYRWQELSDIGQAYGVASAILSALALAVVGLSFFLQAKEANYARHTAQRTHHLNLMQLQMEHPELHNALGGMASGLNPRLHLYLNLILSYWEMLYEVGEMSGPVLLEYARADFFGTPAGRIFWENTREHRRAVAQTRRAARFVSLIDRAWEMAGPTESEQTPIPARTPSRQARRAMAVAAALATGAAAAVLLRALRSQTGT</sequence>
<name>A0A7Y6I913_9ACTN</name>
<keyword evidence="1" id="KW-0812">Transmembrane</keyword>
<reference evidence="2 3" key="1">
    <citation type="submission" date="2020-06" db="EMBL/GenBank/DDBJ databases">
        <title>Nonomuraea sp. SMC257, a novel actinomycete isolated from soil.</title>
        <authorList>
            <person name="Chanama M."/>
        </authorList>
    </citation>
    <scope>NUCLEOTIDE SEQUENCE [LARGE SCALE GENOMIC DNA]</scope>
    <source>
        <strain evidence="2 3">SMC257</strain>
    </source>
</reference>
<keyword evidence="1" id="KW-1133">Transmembrane helix</keyword>
<dbReference type="AlphaFoldDB" id="A0A7Y6I913"/>
<proteinExistence type="predicted"/>
<dbReference type="PROSITE" id="PS51257">
    <property type="entry name" value="PROKAR_LIPOPROTEIN"/>
    <property type="match status" value="1"/>
</dbReference>
<evidence type="ECO:0000313" key="2">
    <source>
        <dbReference type="EMBL" id="NUW33621.1"/>
    </source>
</evidence>
<protein>
    <submittedName>
        <fullName evidence="2">Uncharacterized protein</fullName>
    </submittedName>
</protein>
<dbReference type="Pfam" id="PF19560">
    <property type="entry name" value="DUF6082"/>
    <property type="match status" value="1"/>
</dbReference>